<dbReference type="OMA" id="TCKEDAV"/>
<dbReference type="AlphaFoldDB" id="C7Z0N3"/>
<dbReference type="Proteomes" id="UP000005206">
    <property type="component" value="Chromosome 5"/>
</dbReference>
<organism evidence="1 2">
    <name type="scientific">Fusarium vanettenii (strain ATCC MYA-4622 / CBS 123669 / FGSC 9596 / NRRL 45880 / 77-13-4)</name>
    <name type="common">Fusarium solani subsp. pisi</name>
    <dbReference type="NCBI Taxonomy" id="660122"/>
    <lineage>
        <taxon>Eukaryota</taxon>
        <taxon>Fungi</taxon>
        <taxon>Dikarya</taxon>
        <taxon>Ascomycota</taxon>
        <taxon>Pezizomycotina</taxon>
        <taxon>Sordariomycetes</taxon>
        <taxon>Hypocreomycetidae</taxon>
        <taxon>Hypocreales</taxon>
        <taxon>Nectriaceae</taxon>
        <taxon>Fusarium</taxon>
        <taxon>Fusarium solani species complex</taxon>
        <taxon>Fusarium vanettenii</taxon>
    </lineage>
</organism>
<dbReference type="OrthoDB" id="5051549at2759"/>
<protein>
    <submittedName>
        <fullName evidence="1">Uncharacterized protein</fullName>
    </submittedName>
</protein>
<keyword evidence="2" id="KW-1185">Reference proteome</keyword>
<dbReference type="eggNOG" id="ENOG502T4CT">
    <property type="taxonomic scope" value="Eukaryota"/>
</dbReference>
<proteinExistence type="predicted"/>
<accession>C7Z0N3</accession>
<dbReference type="VEuPathDB" id="FungiDB:NECHADRAFT_79953"/>
<dbReference type="HOGENOM" id="CLU_608451_0_0_1"/>
<evidence type="ECO:0000313" key="1">
    <source>
        <dbReference type="EMBL" id="EEU42412.1"/>
    </source>
</evidence>
<gene>
    <name evidence="1" type="ORF">NECHADRAFT_79953</name>
</gene>
<dbReference type="EMBL" id="GG698905">
    <property type="protein sequence ID" value="EEU42412.1"/>
    <property type="molecule type" value="Genomic_DNA"/>
</dbReference>
<dbReference type="KEGG" id="nhe:NECHADRAFT_79953"/>
<reference evidence="1 2" key="1">
    <citation type="journal article" date="2009" name="PLoS Genet.">
        <title>The genome of Nectria haematococca: contribution of supernumerary chromosomes to gene expansion.</title>
        <authorList>
            <person name="Coleman J.J."/>
            <person name="Rounsley S.D."/>
            <person name="Rodriguez-Carres M."/>
            <person name="Kuo A."/>
            <person name="Wasmann C.C."/>
            <person name="Grimwood J."/>
            <person name="Schmutz J."/>
            <person name="Taga M."/>
            <person name="White G.J."/>
            <person name="Zhou S."/>
            <person name="Schwartz D.C."/>
            <person name="Freitag M."/>
            <person name="Ma L.J."/>
            <person name="Danchin E.G."/>
            <person name="Henrissat B."/>
            <person name="Coutinho P.M."/>
            <person name="Nelson D.R."/>
            <person name="Straney D."/>
            <person name="Napoli C.A."/>
            <person name="Barker B.M."/>
            <person name="Gribskov M."/>
            <person name="Rep M."/>
            <person name="Kroken S."/>
            <person name="Molnar I."/>
            <person name="Rensing C."/>
            <person name="Kennell J.C."/>
            <person name="Zamora J."/>
            <person name="Farman M.L."/>
            <person name="Selker E.U."/>
            <person name="Salamov A."/>
            <person name="Shapiro H."/>
            <person name="Pangilinan J."/>
            <person name="Lindquist E."/>
            <person name="Lamers C."/>
            <person name="Grigoriev I.V."/>
            <person name="Geiser D.M."/>
            <person name="Covert S.F."/>
            <person name="Temporini E."/>
            <person name="Vanetten H.D."/>
        </authorList>
    </citation>
    <scope>NUCLEOTIDE SEQUENCE [LARGE SCALE GENOMIC DNA]</scope>
    <source>
        <strain evidence="2">ATCC MYA-4622 / CBS 123669 / FGSC 9596 / NRRL 45880 / 77-13-4</strain>
    </source>
</reference>
<name>C7Z0N3_FUSV7</name>
<dbReference type="GeneID" id="9667297"/>
<dbReference type="RefSeq" id="XP_003048125.1">
    <property type="nucleotide sequence ID" value="XM_003048079.1"/>
</dbReference>
<sequence length="440" mass="49849">MATLPVLQHEWKTAPVMGSDFVPFETPRHVFSNDAQLFANEVTGMLIQIHQIAIVLTDEIGKFNQSRCWTDQDEHIDLVFKPEHFVASVRYFNLICEEAIDSIEALDGRLSAKPWLMSDAITNPPHDLRAMLAITKEVHQEAQYAEQNLVINMGLSNSQCAALDDINKPELHAVPAASPREIRFWVTWNTKTRLRRLSNEIDSGNVMEFYHELEASLINENSRDSPYPLRKPLPGKQMLKDKKKSRLFNPMTYFFCLGVDSAGSRVHEMIHIGATQERLQPWAAFWRIRRDSRLVRTGGDAERWANFFSGLIHVERHILAKTNPRLELNAFRTQIMEWRLGLRANPPAGTDSEDYRHIPVLRSCGGHVGQSFQPQDEGPVPCCLACKLSIGYKECTDPEITQSADFNLPGRAKTAWSCAEVISSKYCAVKTSVSSSKDSQ</sequence>
<evidence type="ECO:0000313" key="2">
    <source>
        <dbReference type="Proteomes" id="UP000005206"/>
    </source>
</evidence>
<dbReference type="InParanoid" id="C7Z0N3"/>